<evidence type="ECO:0000313" key="1">
    <source>
        <dbReference type="EMBL" id="GAI46982.1"/>
    </source>
</evidence>
<dbReference type="EMBL" id="BARV01040914">
    <property type="protein sequence ID" value="GAI46982.1"/>
    <property type="molecule type" value="Genomic_DNA"/>
</dbReference>
<gene>
    <name evidence="1" type="ORF">S06H3_62168</name>
</gene>
<sequence>LNDLLDVEVPSPADGDVLYWDAAAARWKSKQPPVASLISSDKVIQA</sequence>
<proteinExistence type="predicted"/>
<name>X1NSI1_9ZZZZ</name>
<dbReference type="AlphaFoldDB" id="X1NSI1"/>
<accession>X1NSI1</accession>
<protein>
    <submittedName>
        <fullName evidence="1">Uncharacterized protein</fullName>
    </submittedName>
</protein>
<feature type="non-terminal residue" evidence="1">
    <location>
        <position position="1"/>
    </location>
</feature>
<organism evidence="1">
    <name type="scientific">marine sediment metagenome</name>
    <dbReference type="NCBI Taxonomy" id="412755"/>
    <lineage>
        <taxon>unclassified sequences</taxon>
        <taxon>metagenomes</taxon>
        <taxon>ecological metagenomes</taxon>
    </lineage>
</organism>
<comment type="caution">
    <text evidence="1">The sequence shown here is derived from an EMBL/GenBank/DDBJ whole genome shotgun (WGS) entry which is preliminary data.</text>
</comment>
<reference evidence="1" key="1">
    <citation type="journal article" date="2014" name="Front. Microbiol.">
        <title>High frequency of phylogenetically diverse reductive dehalogenase-homologous genes in deep subseafloor sedimentary metagenomes.</title>
        <authorList>
            <person name="Kawai M."/>
            <person name="Futagami T."/>
            <person name="Toyoda A."/>
            <person name="Takaki Y."/>
            <person name="Nishi S."/>
            <person name="Hori S."/>
            <person name="Arai W."/>
            <person name="Tsubouchi T."/>
            <person name="Morono Y."/>
            <person name="Uchiyama I."/>
            <person name="Ito T."/>
            <person name="Fujiyama A."/>
            <person name="Inagaki F."/>
            <person name="Takami H."/>
        </authorList>
    </citation>
    <scope>NUCLEOTIDE SEQUENCE</scope>
    <source>
        <strain evidence="1">Expedition CK06-06</strain>
    </source>
</reference>